<sequence length="126" mass="12769">MSETPPSGIRPLRIVEGIVLCGIVSLLALLPPGLHFVTGPLGPIIGGFAAGAGLRLRATEALILGLVLGLLIGLPAPILLAELGILPHLATAALVFFSLLAAVYIGVFSMAGAYLGAQSGRRRPTA</sequence>
<keyword evidence="1" id="KW-0472">Membrane</keyword>
<feature type="transmembrane region" description="Helical" evidence="1">
    <location>
        <begin position="36"/>
        <end position="54"/>
    </location>
</feature>
<dbReference type="EMBL" id="DSIY01000116">
    <property type="protein sequence ID" value="HEG90779.1"/>
    <property type="molecule type" value="Genomic_DNA"/>
</dbReference>
<accession>A0A831TGS2</accession>
<keyword evidence="1" id="KW-0812">Transmembrane</keyword>
<keyword evidence="1" id="KW-1133">Transmembrane helix</keyword>
<name>A0A831TGS2_9BACT</name>
<evidence type="ECO:0000256" key="1">
    <source>
        <dbReference type="SAM" id="Phobius"/>
    </source>
</evidence>
<dbReference type="AlphaFoldDB" id="A0A831TGS2"/>
<reference evidence="2" key="1">
    <citation type="journal article" date="2020" name="mSystems">
        <title>Genome- and Community-Level Interaction Insights into Carbon Utilization and Element Cycling Functions of Hydrothermarchaeota in Hydrothermal Sediment.</title>
        <authorList>
            <person name="Zhou Z."/>
            <person name="Liu Y."/>
            <person name="Xu W."/>
            <person name="Pan J."/>
            <person name="Luo Z.H."/>
            <person name="Li M."/>
        </authorList>
    </citation>
    <scope>NUCLEOTIDE SEQUENCE [LARGE SCALE GENOMIC DNA]</scope>
    <source>
        <strain evidence="2">SpSt-210</strain>
    </source>
</reference>
<protein>
    <submittedName>
        <fullName evidence="2">Uncharacterized protein</fullName>
    </submittedName>
</protein>
<gene>
    <name evidence="2" type="ORF">ENP34_04965</name>
</gene>
<comment type="caution">
    <text evidence="2">The sequence shown here is derived from an EMBL/GenBank/DDBJ whole genome shotgun (WGS) entry which is preliminary data.</text>
</comment>
<proteinExistence type="predicted"/>
<feature type="transmembrane region" description="Helical" evidence="1">
    <location>
        <begin position="92"/>
        <end position="117"/>
    </location>
</feature>
<feature type="transmembrane region" description="Helical" evidence="1">
    <location>
        <begin position="61"/>
        <end position="80"/>
    </location>
</feature>
<organism evidence="2">
    <name type="scientific">Thermorudis peleae</name>
    <dbReference type="NCBI Taxonomy" id="1382356"/>
    <lineage>
        <taxon>Bacteria</taxon>
        <taxon>Pseudomonadati</taxon>
        <taxon>Thermomicrobiota</taxon>
        <taxon>Thermomicrobia</taxon>
        <taxon>Thermomicrobia incertae sedis</taxon>
        <taxon>Thermorudis</taxon>
    </lineage>
</organism>
<feature type="transmembrane region" description="Helical" evidence="1">
    <location>
        <begin position="12"/>
        <end position="30"/>
    </location>
</feature>
<evidence type="ECO:0000313" key="2">
    <source>
        <dbReference type="EMBL" id="HEG90779.1"/>
    </source>
</evidence>